<dbReference type="KEGG" id="nnu:104609877"/>
<proteinExistence type="inferred from homology"/>
<keyword evidence="6" id="KW-1185">Reference proteome</keyword>
<dbReference type="CDD" id="cd15795">
    <property type="entry name" value="PMEI-Pla_a_1_like"/>
    <property type="match status" value="1"/>
</dbReference>
<dbReference type="GO" id="GO:0004857">
    <property type="term" value="F:enzyme inhibitor activity"/>
    <property type="evidence" value="ECO:0000318"/>
    <property type="project" value="GO_Central"/>
</dbReference>
<comment type="similarity">
    <text evidence="3">Belongs to the PMEI family.</text>
</comment>
<dbReference type="GO" id="GO:0009505">
    <property type="term" value="C:plant-type cell wall"/>
    <property type="evidence" value="ECO:0000318"/>
    <property type="project" value="GO_Central"/>
</dbReference>
<dbReference type="FunCoup" id="A0A1U8B1K8">
    <property type="interactions" value="16"/>
</dbReference>
<dbReference type="Pfam" id="PF04043">
    <property type="entry name" value="PMEI"/>
    <property type="match status" value="1"/>
</dbReference>
<dbReference type="Proteomes" id="UP000189703">
    <property type="component" value="Unplaced"/>
</dbReference>
<gene>
    <name evidence="7" type="primary">LOC104609877</name>
</gene>
<dbReference type="InterPro" id="IPR006501">
    <property type="entry name" value="Pectinesterase_inhib_dom"/>
</dbReference>
<dbReference type="PANTHER" id="PTHR35357">
    <property type="entry name" value="OS02G0537100 PROTEIN"/>
    <property type="match status" value="1"/>
</dbReference>
<accession>A0A1U8B1K8</accession>
<evidence type="ECO:0000256" key="3">
    <source>
        <dbReference type="ARBA" id="ARBA00038471"/>
    </source>
</evidence>
<dbReference type="OrthoDB" id="1902988at2759"/>
<sequence>MNPLFSVFSLSFWLLPLLSSHNNVFVSNIIDRACRTCAERSPHLSYNFCVTSLQSVPESSSADLQGLGVIAVQLAQENATSTIAKIKTLLENEDDQRTMASLNDCLELYSDANSTLKNSIRYFESEDYISSNAYISAAMESASTCNSGFEEEGVVTPLTKESDNFIQLCEIALVISKLPPSVFLYASRVISILSHLFIQK</sequence>
<name>A0A1U8B1K8_NELNU</name>
<evidence type="ECO:0000313" key="7">
    <source>
        <dbReference type="RefSeq" id="XP_010274599.1"/>
    </source>
</evidence>
<dbReference type="GO" id="GO:0009827">
    <property type="term" value="P:plant-type cell wall modification"/>
    <property type="evidence" value="ECO:0000318"/>
    <property type="project" value="GO_Central"/>
</dbReference>
<evidence type="ECO:0000256" key="4">
    <source>
        <dbReference type="ARBA" id="ARBA00074213"/>
    </source>
</evidence>
<evidence type="ECO:0000256" key="1">
    <source>
        <dbReference type="ARBA" id="ARBA00022729"/>
    </source>
</evidence>
<keyword evidence="1" id="KW-0732">Signal</keyword>
<protein>
    <recommendedName>
        <fullName evidence="4">Putative invertase inhibitor</fullName>
    </recommendedName>
</protein>
<keyword evidence="2" id="KW-1015">Disulfide bond</keyword>
<dbReference type="NCBIfam" id="TIGR01614">
    <property type="entry name" value="PME_inhib"/>
    <property type="match status" value="1"/>
</dbReference>
<dbReference type="GeneID" id="104609877"/>
<dbReference type="RefSeq" id="XP_010274599.1">
    <property type="nucleotide sequence ID" value="XM_010276297.2"/>
</dbReference>
<evidence type="ECO:0000259" key="5">
    <source>
        <dbReference type="SMART" id="SM00856"/>
    </source>
</evidence>
<dbReference type="OMA" id="AWTIVNS"/>
<dbReference type="eggNOG" id="ENOG502S6IS">
    <property type="taxonomic scope" value="Eukaryota"/>
</dbReference>
<feature type="domain" description="Pectinesterase inhibitor" evidence="5">
    <location>
        <begin position="25"/>
        <end position="175"/>
    </location>
</feature>
<evidence type="ECO:0000313" key="6">
    <source>
        <dbReference type="Proteomes" id="UP000189703"/>
    </source>
</evidence>
<dbReference type="SUPFAM" id="SSF101148">
    <property type="entry name" value="Plant invertase/pectin methylesterase inhibitor"/>
    <property type="match status" value="1"/>
</dbReference>
<dbReference type="PANTHER" id="PTHR35357:SF8">
    <property type="entry name" value="OS01G0111000 PROTEIN"/>
    <property type="match status" value="1"/>
</dbReference>
<reference evidence="7" key="1">
    <citation type="submission" date="2025-08" db="UniProtKB">
        <authorList>
            <consortium name="RefSeq"/>
        </authorList>
    </citation>
    <scope>IDENTIFICATION</scope>
</reference>
<dbReference type="InterPro" id="IPR035513">
    <property type="entry name" value="Invertase/methylesterase_inhib"/>
</dbReference>
<dbReference type="GO" id="GO:0005576">
    <property type="term" value="C:extracellular region"/>
    <property type="evidence" value="ECO:0007669"/>
    <property type="project" value="UniProtKB-ARBA"/>
</dbReference>
<dbReference type="AlphaFoldDB" id="A0A1U8B1K8"/>
<dbReference type="Gene3D" id="1.20.140.40">
    <property type="entry name" value="Invertase/pectin methylesterase inhibitor family protein"/>
    <property type="match status" value="1"/>
</dbReference>
<dbReference type="InterPro" id="IPR034088">
    <property type="entry name" value="Pla_a_1-like"/>
</dbReference>
<evidence type="ECO:0000256" key="2">
    <source>
        <dbReference type="ARBA" id="ARBA00023157"/>
    </source>
</evidence>
<dbReference type="FunFam" id="1.20.140.40:FF:000002">
    <property type="entry name" value="Putative invertase inhibitor"/>
    <property type="match status" value="1"/>
</dbReference>
<organism evidence="6 7">
    <name type="scientific">Nelumbo nucifera</name>
    <name type="common">Sacred lotus</name>
    <dbReference type="NCBI Taxonomy" id="4432"/>
    <lineage>
        <taxon>Eukaryota</taxon>
        <taxon>Viridiplantae</taxon>
        <taxon>Streptophyta</taxon>
        <taxon>Embryophyta</taxon>
        <taxon>Tracheophyta</taxon>
        <taxon>Spermatophyta</taxon>
        <taxon>Magnoliopsida</taxon>
        <taxon>Proteales</taxon>
        <taxon>Nelumbonaceae</taxon>
        <taxon>Nelumbo</taxon>
    </lineage>
</organism>
<dbReference type="SMART" id="SM00856">
    <property type="entry name" value="PMEI"/>
    <property type="match status" value="1"/>
</dbReference>